<dbReference type="CDD" id="cd00130">
    <property type="entry name" value="PAS"/>
    <property type="match status" value="2"/>
</dbReference>
<evidence type="ECO:0000259" key="11">
    <source>
        <dbReference type="PROSITE" id="PS50109"/>
    </source>
</evidence>
<name>A0A1U7JA89_9CYAN</name>
<dbReference type="Gene3D" id="1.10.287.130">
    <property type="match status" value="1"/>
</dbReference>
<feature type="coiled-coil region" evidence="10">
    <location>
        <begin position="357"/>
        <end position="384"/>
    </location>
</feature>
<dbReference type="Gene3D" id="3.30.450.40">
    <property type="match status" value="2"/>
</dbReference>
<reference evidence="15 16" key="1">
    <citation type="submission" date="2016-11" db="EMBL/GenBank/DDBJ databases">
        <title>Draft Genome Sequences of Nine Cyanobacterial Strains from Diverse Habitats.</title>
        <authorList>
            <person name="Zhu T."/>
            <person name="Hou S."/>
            <person name="Lu X."/>
            <person name="Hess W.R."/>
        </authorList>
    </citation>
    <scope>NUCLEOTIDE SEQUENCE [LARGE SCALE GENOMIC DNA]</scope>
    <source>
        <strain evidence="15 16">NIES-30</strain>
    </source>
</reference>
<dbReference type="InterPro" id="IPR000014">
    <property type="entry name" value="PAS"/>
</dbReference>
<dbReference type="InterPro" id="IPR004358">
    <property type="entry name" value="Sig_transdc_His_kin-like_C"/>
</dbReference>
<keyword evidence="5" id="KW-0808">Transferase</keyword>
<proteinExistence type="inferred from homology"/>
<dbReference type="InterPro" id="IPR036097">
    <property type="entry name" value="HisK_dim/P_sf"/>
</dbReference>
<keyword evidence="6" id="KW-0418">Kinase</keyword>
<keyword evidence="10" id="KW-0175">Coiled coil</keyword>
<dbReference type="SUPFAM" id="SSF55781">
    <property type="entry name" value="GAF domain-like"/>
    <property type="match status" value="3"/>
</dbReference>
<dbReference type="SUPFAM" id="SSF52172">
    <property type="entry name" value="CheY-like"/>
    <property type="match status" value="1"/>
</dbReference>
<evidence type="ECO:0000313" key="16">
    <source>
        <dbReference type="Proteomes" id="UP000185557"/>
    </source>
</evidence>
<evidence type="ECO:0000256" key="2">
    <source>
        <dbReference type="ARBA" id="ARBA00006402"/>
    </source>
</evidence>
<evidence type="ECO:0000256" key="6">
    <source>
        <dbReference type="ARBA" id="ARBA00022777"/>
    </source>
</evidence>
<dbReference type="EMBL" id="MRCG01000001">
    <property type="protein sequence ID" value="OKH50610.1"/>
    <property type="molecule type" value="Genomic_DNA"/>
</dbReference>
<protein>
    <recommendedName>
        <fullName evidence="8">Circadian input-output histidine kinase CikA</fullName>
        <ecNumber evidence="3">2.7.13.3</ecNumber>
    </recommendedName>
</protein>
<keyword evidence="7" id="KW-0902">Two-component regulatory system</keyword>
<evidence type="ECO:0000256" key="7">
    <source>
        <dbReference type="ARBA" id="ARBA00023012"/>
    </source>
</evidence>
<dbReference type="SMART" id="SM00387">
    <property type="entry name" value="HATPase_c"/>
    <property type="match status" value="1"/>
</dbReference>
<evidence type="ECO:0000259" key="13">
    <source>
        <dbReference type="PROSITE" id="PS50112"/>
    </source>
</evidence>
<feature type="domain" description="PAS" evidence="13">
    <location>
        <begin position="506"/>
        <end position="551"/>
    </location>
</feature>
<dbReference type="Pfam" id="PF08448">
    <property type="entry name" value="PAS_4"/>
    <property type="match status" value="2"/>
</dbReference>
<feature type="domain" description="PAS" evidence="13">
    <location>
        <begin position="374"/>
        <end position="450"/>
    </location>
</feature>
<evidence type="ECO:0000256" key="5">
    <source>
        <dbReference type="ARBA" id="ARBA00022679"/>
    </source>
</evidence>
<dbReference type="InterPro" id="IPR003661">
    <property type="entry name" value="HisK_dim/P_dom"/>
</dbReference>
<comment type="similarity">
    <text evidence="2">In the N-terminal section; belongs to the phytochrome family.</text>
</comment>
<dbReference type="InterPro" id="IPR005467">
    <property type="entry name" value="His_kinase_dom"/>
</dbReference>
<dbReference type="SMART" id="SM00091">
    <property type="entry name" value="PAS"/>
    <property type="match status" value="3"/>
</dbReference>
<feature type="domain" description="PAS" evidence="13">
    <location>
        <begin position="639"/>
        <end position="687"/>
    </location>
</feature>
<dbReference type="EC" id="2.7.13.3" evidence="3"/>
<evidence type="ECO:0000313" key="15">
    <source>
        <dbReference type="EMBL" id="OKH50610.1"/>
    </source>
</evidence>
<dbReference type="InterPro" id="IPR003594">
    <property type="entry name" value="HATPase_dom"/>
</dbReference>
<dbReference type="PROSITE" id="PS50110">
    <property type="entry name" value="RESPONSE_REGULATORY"/>
    <property type="match status" value="1"/>
</dbReference>
<dbReference type="FunFam" id="3.30.565.10:FF:000010">
    <property type="entry name" value="Sensor histidine kinase RcsC"/>
    <property type="match status" value="1"/>
</dbReference>
<dbReference type="Pfam" id="PF00072">
    <property type="entry name" value="Response_reg"/>
    <property type="match status" value="1"/>
</dbReference>
<dbReference type="InterPro" id="IPR035965">
    <property type="entry name" value="PAS-like_dom_sf"/>
</dbReference>
<dbReference type="InterPro" id="IPR003018">
    <property type="entry name" value="GAF"/>
</dbReference>
<dbReference type="InterPro" id="IPR013767">
    <property type="entry name" value="PAS_fold"/>
</dbReference>
<dbReference type="CDD" id="cd00082">
    <property type="entry name" value="HisKA"/>
    <property type="match status" value="1"/>
</dbReference>
<dbReference type="Pfam" id="PF01590">
    <property type="entry name" value="GAF"/>
    <property type="match status" value="3"/>
</dbReference>
<dbReference type="NCBIfam" id="TIGR00229">
    <property type="entry name" value="sensory_box"/>
    <property type="match status" value="3"/>
</dbReference>
<dbReference type="InterPro" id="IPR029016">
    <property type="entry name" value="GAF-like_dom_sf"/>
</dbReference>
<dbReference type="SUPFAM" id="SSF47384">
    <property type="entry name" value="Homodimeric domain of signal transducing histidine kinase"/>
    <property type="match status" value="1"/>
</dbReference>
<keyword evidence="4 9" id="KW-0597">Phosphoprotein</keyword>
<evidence type="ECO:0000256" key="9">
    <source>
        <dbReference type="PROSITE-ProRule" id="PRU00169"/>
    </source>
</evidence>
<comment type="caution">
    <text evidence="15">The sequence shown here is derived from an EMBL/GenBank/DDBJ whole genome shotgun (WGS) entry which is preliminary data.</text>
</comment>
<comment type="catalytic activity">
    <reaction evidence="1">
        <text>ATP + protein L-histidine = ADP + protein N-phospho-L-histidine.</text>
        <dbReference type="EC" id="2.7.13.3"/>
    </reaction>
</comment>
<evidence type="ECO:0000256" key="8">
    <source>
        <dbReference type="ARBA" id="ARBA00074306"/>
    </source>
</evidence>
<dbReference type="SMART" id="SM00388">
    <property type="entry name" value="HisKA"/>
    <property type="match status" value="1"/>
</dbReference>
<dbReference type="Gene3D" id="3.40.50.2300">
    <property type="match status" value="1"/>
</dbReference>
<evidence type="ECO:0000256" key="4">
    <source>
        <dbReference type="ARBA" id="ARBA00022553"/>
    </source>
</evidence>
<dbReference type="GO" id="GO:0000155">
    <property type="term" value="F:phosphorelay sensor kinase activity"/>
    <property type="evidence" value="ECO:0007669"/>
    <property type="project" value="InterPro"/>
</dbReference>
<feature type="domain" description="Response regulatory" evidence="12">
    <location>
        <begin position="1249"/>
        <end position="1367"/>
    </location>
</feature>
<keyword evidence="16" id="KW-1185">Reference proteome</keyword>
<accession>A0A1U7JA89</accession>
<organism evidence="15 16">
    <name type="scientific">Phormidium tenue NIES-30</name>
    <dbReference type="NCBI Taxonomy" id="549789"/>
    <lineage>
        <taxon>Bacteria</taxon>
        <taxon>Bacillati</taxon>
        <taxon>Cyanobacteriota</taxon>
        <taxon>Cyanophyceae</taxon>
        <taxon>Oscillatoriophycideae</taxon>
        <taxon>Oscillatoriales</taxon>
        <taxon>Oscillatoriaceae</taxon>
        <taxon>Phormidium</taxon>
    </lineage>
</organism>
<feature type="domain" description="PAC" evidence="14">
    <location>
        <begin position="586"/>
        <end position="638"/>
    </location>
</feature>
<dbReference type="InterPro" id="IPR001789">
    <property type="entry name" value="Sig_transdc_resp-reg_receiver"/>
</dbReference>
<evidence type="ECO:0000256" key="3">
    <source>
        <dbReference type="ARBA" id="ARBA00012438"/>
    </source>
</evidence>
<dbReference type="PRINTS" id="PR00344">
    <property type="entry name" value="BCTRLSENSOR"/>
</dbReference>
<dbReference type="Gene3D" id="3.30.450.20">
    <property type="entry name" value="PAS domain"/>
    <property type="match status" value="3"/>
</dbReference>
<dbReference type="SUPFAM" id="SSF55785">
    <property type="entry name" value="PYP-like sensor domain (PAS domain)"/>
    <property type="match status" value="3"/>
</dbReference>
<dbReference type="OrthoDB" id="434121at2"/>
<dbReference type="PROSITE" id="PS50112">
    <property type="entry name" value="PAS"/>
    <property type="match status" value="3"/>
</dbReference>
<gene>
    <name evidence="15" type="ORF">NIES30_00445</name>
</gene>
<feature type="modified residue" description="4-aspartylphosphate" evidence="9">
    <location>
        <position position="1298"/>
    </location>
</feature>
<dbReference type="GO" id="GO:0009927">
    <property type="term" value="F:histidine phosphotransfer kinase activity"/>
    <property type="evidence" value="ECO:0007669"/>
    <property type="project" value="TreeGrafter"/>
</dbReference>
<dbReference type="SUPFAM" id="SSF55874">
    <property type="entry name" value="ATPase domain of HSP90 chaperone/DNA topoisomerase II/histidine kinase"/>
    <property type="match status" value="1"/>
</dbReference>
<dbReference type="SMART" id="SM00086">
    <property type="entry name" value="PAC"/>
    <property type="match status" value="3"/>
</dbReference>
<dbReference type="InterPro" id="IPR011006">
    <property type="entry name" value="CheY-like_superfamily"/>
</dbReference>
<dbReference type="InterPro" id="IPR013656">
    <property type="entry name" value="PAS_4"/>
</dbReference>
<feature type="domain" description="Histidine kinase" evidence="11">
    <location>
        <begin position="988"/>
        <end position="1220"/>
    </location>
</feature>
<dbReference type="GO" id="GO:0005886">
    <property type="term" value="C:plasma membrane"/>
    <property type="evidence" value="ECO:0007669"/>
    <property type="project" value="TreeGrafter"/>
</dbReference>
<dbReference type="GO" id="GO:0006355">
    <property type="term" value="P:regulation of DNA-templated transcription"/>
    <property type="evidence" value="ECO:0007669"/>
    <property type="project" value="InterPro"/>
</dbReference>
<evidence type="ECO:0000259" key="12">
    <source>
        <dbReference type="PROSITE" id="PS50110"/>
    </source>
</evidence>
<evidence type="ECO:0000259" key="14">
    <source>
        <dbReference type="PROSITE" id="PS50113"/>
    </source>
</evidence>
<dbReference type="InterPro" id="IPR000700">
    <property type="entry name" value="PAS-assoc_C"/>
</dbReference>
<dbReference type="CDD" id="cd16922">
    <property type="entry name" value="HATPase_EvgS-ArcB-TorS-like"/>
    <property type="match status" value="1"/>
</dbReference>
<dbReference type="PROSITE" id="PS50109">
    <property type="entry name" value="HIS_KIN"/>
    <property type="match status" value="1"/>
</dbReference>
<feature type="domain" description="PAC" evidence="14">
    <location>
        <begin position="453"/>
        <end position="505"/>
    </location>
</feature>
<dbReference type="PROSITE" id="PS50113">
    <property type="entry name" value="PAC"/>
    <property type="match status" value="2"/>
</dbReference>
<dbReference type="FunFam" id="3.30.450.40:FF:000035">
    <property type="entry name" value="PAS sensor protein"/>
    <property type="match status" value="1"/>
</dbReference>
<dbReference type="SMART" id="SM00448">
    <property type="entry name" value="REC"/>
    <property type="match status" value="1"/>
</dbReference>
<dbReference type="Pfam" id="PF00512">
    <property type="entry name" value="HisKA"/>
    <property type="match status" value="1"/>
</dbReference>
<dbReference type="InterPro" id="IPR036890">
    <property type="entry name" value="HATPase_C_sf"/>
</dbReference>
<sequence>MSSAPLPNDEAGRLEALRRYEILDTPPEAGFDRITALAARLFNVPMALVSLVDESRAWFKSCYGFEGQEMQRHSTFCSHALLSEDVLVVPEARHDRRFADNPLVQAEPGLRFYAGAPLRNQDGFILGTLCLLDTQPRDDFGRDQQAMLSDLAAMVIDELDLRLAAHRVDSIDQALLAVTQGVATQTGDAFFSALVLHLTQTLGVDYAYVGLVTGAGQDAIQTIAVCAQGQIAENFDYLLHHTPCHQVLLKRELCCYASGVRVQFPQAALLKPLGIDSYAAIPFFDPEGNPLGLLGVMDSKPWGNVQLIKALLPIFALRIATELDRQRTDAARLQVQQDLEHLVAQRTAELSQTNHRLQLEIEERRQAEIALEKEQELLRVLLENVQAGIVACDEAGMLRLFNQAARDFHGLPEAPLPPDRWADYYDLYHSDGKTPLAQEAIPLFRALRGDRVVDAEMVIAPKGGKARTVLTSGQAIATLDGNNRGAVVVMHDITERKQVENALRDSEARLSSIFETVPNGIIIFDDEGQLVTANSTAEEIFKLTRSELADRAYNDLSWAITTVDGQPFAPEDLPFAQVMRAKTPIHGIEYAITHADGSRAILCINASPLFDADGHITNVITSITDITERHQSAATLQASEERYRSVIETVAEGIVLQHADGSIFTCNASAEEILGLTAEQMMGRSSLDPRWSSTYEDGSPFAGDQHPAMVTLRTGEPQSNVIMGVHKPDGTLTWISINTRPLFHPNDPTPFAAVASFSNITARKLAEAERAQLIREQAARLDAEVGQFRSALLVDISTTLASLLNHTDTLERVADRVVPFFADWCAIDLLHPNQGRSQSLERVAMAHCDRAKVELGWQLHRQYPPSLDALEGVPKILRTGQTQLVAEIPPAMLETAAHDGEHLRLLQGLGLRSCIIAPLIARGQTLGAISFVMAETGRRYGANDLALAENIAHQVAIAVDNARLYQAEQTARNEAEAANRIKDEFLAVLSHELRSPLNPILGWSQLLQRRSPDATTLMRGLQTIERNAKLQTQLIADLLDMSRILQGKLSLEVAPVQLQATVEAAMETVRLAAEAKAIEMRAQFDPTLAPVMGDAGRLQQVAWNLLANAVKFTPEGGRVEIQLRAITPTNQRAELPTARHLAQAELTVTDTGKGIAPEVLPYIFERFRQADGKTTRQFGGLGLGLAIARQLVELHGGTITVASPGDDQGATFTVRLPLQRHPLHRLKGSLNSTADLPGSLQTGTLAGIRILVVEDEIDARELLVFVLEQAGAAVTVTASAEEALKRLPDLEIDILISDIAMPQMDGYMLMHQMQAELNRRGQRCKAIALTAYASDLDQRQALAAGFHRHLSKPFEPAQLIEAIATLVAE</sequence>
<dbReference type="PANTHER" id="PTHR43047:SF72">
    <property type="entry name" value="OSMOSENSING HISTIDINE PROTEIN KINASE SLN1"/>
    <property type="match status" value="1"/>
</dbReference>
<dbReference type="Pfam" id="PF00989">
    <property type="entry name" value="PAS"/>
    <property type="match status" value="1"/>
</dbReference>
<evidence type="ECO:0000256" key="10">
    <source>
        <dbReference type="SAM" id="Coils"/>
    </source>
</evidence>
<dbReference type="RefSeq" id="WP_073606425.1">
    <property type="nucleotide sequence ID" value="NZ_MRCG01000001.1"/>
</dbReference>
<dbReference type="Gene3D" id="3.30.565.10">
    <property type="entry name" value="Histidine kinase-like ATPase, C-terminal domain"/>
    <property type="match status" value="1"/>
</dbReference>
<dbReference type="STRING" id="549789.NIES30_00445"/>
<dbReference type="InterPro" id="IPR001610">
    <property type="entry name" value="PAC"/>
</dbReference>
<dbReference type="PANTHER" id="PTHR43047">
    <property type="entry name" value="TWO-COMPONENT HISTIDINE PROTEIN KINASE"/>
    <property type="match status" value="1"/>
</dbReference>
<dbReference type="SMART" id="SM00065">
    <property type="entry name" value="GAF"/>
    <property type="match status" value="3"/>
</dbReference>
<dbReference type="CDD" id="cd17580">
    <property type="entry name" value="REC_2_DhkD-like"/>
    <property type="match status" value="1"/>
</dbReference>
<dbReference type="Pfam" id="PF02518">
    <property type="entry name" value="HATPase_c"/>
    <property type="match status" value="1"/>
</dbReference>
<evidence type="ECO:0000256" key="1">
    <source>
        <dbReference type="ARBA" id="ARBA00000085"/>
    </source>
</evidence>
<dbReference type="Proteomes" id="UP000185557">
    <property type="component" value="Unassembled WGS sequence"/>
</dbReference>